<dbReference type="Pfam" id="PF12704">
    <property type="entry name" value="MacB_PCD"/>
    <property type="match status" value="1"/>
</dbReference>
<keyword evidence="5 6" id="KW-0472">Membrane</keyword>
<keyword evidence="10" id="KW-1185">Reference proteome</keyword>
<evidence type="ECO:0000256" key="5">
    <source>
        <dbReference type="ARBA" id="ARBA00023136"/>
    </source>
</evidence>
<evidence type="ECO:0000256" key="6">
    <source>
        <dbReference type="SAM" id="Phobius"/>
    </source>
</evidence>
<accession>A0ABV8SMF4</accession>
<keyword evidence="4 6" id="KW-1133">Transmembrane helix</keyword>
<dbReference type="EMBL" id="JBHSDU010000001">
    <property type="protein sequence ID" value="MFC4307574.1"/>
    <property type="molecule type" value="Genomic_DNA"/>
</dbReference>
<dbReference type="PANTHER" id="PTHR30572">
    <property type="entry name" value="MEMBRANE COMPONENT OF TRANSPORTER-RELATED"/>
    <property type="match status" value="1"/>
</dbReference>
<keyword evidence="2" id="KW-1003">Cell membrane</keyword>
<evidence type="ECO:0000256" key="4">
    <source>
        <dbReference type="ARBA" id="ARBA00022989"/>
    </source>
</evidence>
<sequence>MTFIKVSRQISSVARVGIATIPKRLGASAVVIVGIAGVVGVLVGLLAIGEGFEKTLTQTGNDRNLIVLQLGARSEAASALGRETPAIISQAPQLARDADDRAMISAELLVGASLRKKTTGRESNVALRGIGERAWGLRPQVKLVAGRTFQSGLHELVVGREVQRQFAGTELGATMMLQGQAWTVVGIFDSGDAHNSELWADTEVLGPAFRRANGKSSLLVRLNDSQAFSAFKVQLSTDPRLRVDVMTSRQYYSRQSERLARMIRAFGVTIASIMALGAIFGALNTMYSAVATRAREIATLRAIGFRSVPVIVSVLLETMVLAALGGMMGAGIAWLLFDGFSASTMGSGGQIMFAFDVSPELLRNGLLAALSIGFVGGLLPAVRAARMPIATALREL</sequence>
<reference evidence="10" key="1">
    <citation type="journal article" date="2019" name="Int. J. Syst. Evol. Microbiol.">
        <title>The Global Catalogue of Microorganisms (GCM) 10K type strain sequencing project: providing services to taxonomists for standard genome sequencing and annotation.</title>
        <authorList>
            <consortium name="The Broad Institute Genomics Platform"/>
            <consortium name="The Broad Institute Genome Sequencing Center for Infectious Disease"/>
            <person name="Wu L."/>
            <person name="Ma J."/>
        </authorList>
    </citation>
    <scope>NUCLEOTIDE SEQUENCE [LARGE SCALE GENOMIC DNA]</scope>
    <source>
        <strain evidence="10">CGMCC 1.10759</strain>
    </source>
</reference>
<feature type="domain" description="ABC3 transporter permease C-terminal" evidence="7">
    <location>
        <begin position="269"/>
        <end position="389"/>
    </location>
</feature>
<evidence type="ECO:0000256" key="2">
    <source>
        <dbReference type="ARBA" id="ARBA00022475"/>
    </source>
</evidence>
<keyword evidence="3 6" id="KW-0812">Transmembrane</keyword>
<dbReference type="PANTHER" id="PTHR30572:SF15">
    <property type="entry name" value="ABC TRANSPORTER PERMEASE"/>
    <property type="match status" value="1"/>
</dbReference>
<evidence type="ECO:0000256" key="1">
    <source>
        <dbReference type="ARBA" id="ARBA00004651"/>
    </source>
</evidence>
<feature type="domain" description="MacB-like periplasmic core" evidence="8">
    <location>
        <begin position="28"/>
        <end position="234"/>
    </location>
</feature>
<feature type="transmembrane region" description="Helical" evidence="6">
    <location>
        <begin position="303"/>
        <end position="325"/>
    </location>
</feature>
<evidence type="ECO:0000256" key="3">
    <source>
        <dbReference type="ARBA" id="ARBA00022692"/>
    </source>
</evidence>
<dbReference type="InterPro" id="IPR050250">
    <property type="entry name" value="Macrolide_Exporter_MacB"/>
</dbReference>
<dbReference type="Pfam" id="PF02687">
    <property type="entry name" value="FtsX"/>
    <property type="match status" value="1"/>
</dbReference>
<feature type="transmembrane region" description="Helical" evidence="6">
    <location>
        <begin position="361"/>
        <end position="382"/>
    </location>
</feature>
<name>A0ABV8SMF4_9GAMM</name>
<protein>
    <submittedName>
        <fullName evidence="9">ABC transporter permease</fullName>
    </submittedName>
</protein>
<proteinExistence type="predicted"/>
<dbReference type="Proteomes" id="UP001595904">
    <property type="component" value="Unassembled WGS sequence"/>
</dbReference>
<dbReference type="InterPro" id="IPR003838">
    <property type="entry name" value="ABC3_permease_C"/>
</dbReference>
<gene>
    <name evidence="9" type="ORF">ACFPN2_00630</name>
</gene>
<organism evidence="9 10">
    <name type="scientific">Steroidobacter flavus</name>
    <dbReference type="NCBI Taxonomy" id="1842136"/>
    <lineage>
        <taxon>Bacteria</taxon>
        <taxon>Pseudomonadati</taxon>
        <taxon>Pseudomonadota</taxon>
        <taxon>Gammaproteobacteria</taxon>
        <taxon>Steroidobacterales</taxon>
        <taxon>Steroidobacteraceae</taxon>
        <taxon>Steroidobacter</taxon>
    </lineage>
</organism>
<comment type="subcellular location">
    <subcellularLocation>
        <location evidence="1">Cell membrane</location>
        <topology evidence="1">Multi-pass membrane protein</topology>
    </subcellularLocation>
</comment>
<dbReference type="InterPro" id="IPR025857">
    <property type="entry name" value="MacB_PCD"/>
</dbReference>
<feature type="transmembrane region" description="Helical" evidence="6">
    <location>
        <begin position="263"/>
        <end position="283"/>
    </location>
</feature>
<evidence type="ECO:0000259" key="7">
    <source>
        <dbReference type="Pfam" id="PF02687"/>
    </source>
</evidence>
<evidence type="ECO:0000259" key="8">
    <source>
        <dbReference type="Pfam" id="PF12704"/>
    </source>
</evidence>
<evidence type="ECO:0000313" key="9">
    <source>
        <dbReference type="EMBL" id="MFC4307574.1"/>
    </source>
</evidence>
<comment type="caution">
    <text evidence="9">The sequence shown here is derived from an EMBL/GenBank/DDBJ whole genome shotgun (WGS) entry which is preliminary data.</text>
</comment>
<evidence type="ECO:0000313" key="10">
    <source>
        <dbReference type="Proteomes" id="UP001595904"/>
    </source>
</evidence>
<dbReference type="RefSeq" id="WP_380593955.1">
    <property type="nucleotide sequence ID" value="NZ_JBHSDU010000001.1"/>
</dbReference>
<feature type="transmembrane region" description="Helical" evidence="6">
    <location>
        <begin position="25"/>
        <end position="48"/>
    </location>
</feature>